<dbReference type="NCBIfam" id="TIGR00667">
    <property type="entry name" value="aat"/>
    <property type="match status" value="1"/>
</dbReference>
<evidence type="ECO:0000256" key="4">
    <source>
        <dbReference type="HAMAP-Rule" id="MF_00688"/>
    </source>
</evidence>
<dbReference type="SUPFAM" id="SSF55729">
    <property type="entry name" value="Acyl-CoA N-acyltransferases (Nat)"/>
    <property type="match status" value="1"/>
</dbReference>
<gene>
    <name evidence="4 5" type="primary">aat</name>
    <name evidence="5" type="ORF">NIG5292_02645</name>
</gene>
<dbReference type="Pfam" id="PF03588">
    <property type="entry name" value="Leu_Phe_trans"/>
    <property type="match status" value="1"/>
</dbReference>
<dbReference type="STRING" id="282199.GCA_001049735_02644"/>
<comment type="function">
    <text evidence="4">Functions in the N-end rule pathway of protein degradation where it conjugates Leu, Phe and, less efficiently, Met from aminoacyl-tRNAs to the N-termini of proteins containing an N-terminal arginine or lysine.</text>
</comment>
<organism evidence="5 6">
    <name type="scientific">Nereida ignava</name>
    <dbReference type="NCBI Taxonomy" id="282199"/>
    <lineage>
        <taxon>Bacteria</taxon>
        <taxon>Pseudomonadati</taxon>
        <taxon>Pseudomonadota</taxon>
        <taxon>Alphaproteobacteria</taxon>
        <taxon>Rhodobacterales</taxon>
        <taxon>Roseobacteraceae</taxon>
        <taxon>Nereida</taxon>
    </lineage>
</organism>
<comment type="similarity">
    <text evidence="4">Belongs to the L/F-transferase family.</text>
</comment>
<keyword evidence="6" id="KW-1185">Reference proteome</keyword>
<comment type="catalytic activity">
    <reaction evidence="4">
        <text>N-terminal L-lysyl-[protein] + L-leucyl-tRNA(Leu) = N-terminal L-leucyl-L-lysyl-[protein] + tRNA(Leu) + H(+)</text>
        <dbReference type="Rhea" id="RHEA:12340"/>
        <dbReference type="Rhea" id="RHEA-COMP:9613"/>
        <dbReference type="Rhea" id="RHEA-COMP:9622"/>
        <dbReference type="Rhea" id="RHEA-COMP:12670"/>
        <dbReference type="Rhea" id="RHEA-COMP:12671"/>
        <dbReference type="ChEBI" id="CHEBI:15378"/>
        <dbReference type="ChEBI" id="CHEBI:65249"/>
        <dbReference type="ChEBI" id="CHEBI:78442"/>
        <dbReference type="ChEBI" id="CHEBI:78494"/>
        <dbReference type="ChEBI" id="CHEBI:133043"/>
        <dbReference type="EC" id="2.3.2.6"/>
    </reaction>
</comment>
<dbReference type="InterPro" id="IPR016181">
    <property type="entry name" value="Acyl_CoA_acyltransferase"/>
</dbReference>
<comment type="subcellular location">
    <subcellularLocation>
        <location evidence="4">Cytoplasm</location>
    </subcellularLocation>
</comment>
<evidence type="ECO:0000256" key="3">
    <source>
        <dbReference type="ARBA" id="ARBA00023315"/>
    </source>
</evidence>
<keyword evidence="2 4" id="KW-0808">Transferase</keyword>
<evidence type="ECO:0000313" key="5">
    <source>
        <dbReference type="EMBL" id="CRK76580.1"/>
    </source>
</evidence>
<dbReference type="InterPro" id="IPR004616">
    <property type="entry name" value="Leu/Phe-tRNA_Trfase"/>
</dbReference>
<sequence length="216" mass="24186">MPMDKLSSDLVLQAYRSGIFPMSEGREVNEVFWVDPRQRGIFELDRFHISRSLAKAMRTTPHSVTLNQAFEEVVDQCAARSETWINAQIKELYLELHTRGDAHSIEVRGEENTLIGGVYGVAIGTAFFGESMFSNATNGSKMALAYLIDMLRTQGFSLFDTQFLTDHLASLGAVEIPRTEYHRRLGMALSQSANFAFTDGRAPSPQDVLQRNTQTS</sequence>
<proteinExistence type="inferred from homology"/>
<dbReference type="PANTHER" id="PTHR30098">
    <property type="entry name" value="LEUCYL/PHENYLALANYL-TRNA--PROTEIN TRANSFERASE"/>
    <property type="match status" value="1"/>
</dbReference>
<dbReference type="PANTHER" id="PTHR30098:SF2">
    <property type="entry name" value="LEUCYL_PHENYLALANYL-TRNA--PROTEIN TRANSFERASE"/>
    <property type="match status" value="1"/>
</dbReference>
<evidence type="ECO:0000256" key="1">
    <source>
        <dbReference type="ARBA" id="ARBA00022490"/>
    </source>
</evidence>
<comment type="catalytic activity">
    <reaction evidence="4">
        <text>N-terminal L-arginyl-[protein] + L-leucyl-tRNA(Leu) = N-terminal L-leucyl-L-arginyl-[protein] + tRNA(Leu) + H(+)</text>
        <dbReference type="Rhea" id="RHEA:50416"/>
        <dbReference type="Rhea" id="RHEA-COMP:9613"/>
        <dbReference type="Rhea" id="RHEA-COMP:9622"/>
        <dbReference type="Rhea" id="RHEA-COMP:12672"/>
        <dbReference type="Rhea" id="RHEA-COMP:12673"/>
        <dbReference type="ChEBI" id="CHEBI:15378"/>
        <dbReference type="ChEBI" id="CHEBI:64719"/>
        <dbReference type="ChEBI" id="CHEBI:78442"/>
        <dbReference type="ChEBI" id="CHEBI:78494"/>
        <dbReference type="ChEBI" id="CHEBI:133044"/>
        <dbReference type="EC" id="2.3.2.6"/>
    </reaction>
</comment>
<protein>
    <recommendedName>
        <fullName evidence="4">Leucyl/phenylalanyl-tRNA--protein transferase</fullName>
        <ecNumber evidence="4">2.3.2.6</ecNumber>
    </recommendedName>
    <alternativeName>
        <fullName evidence="4">L/F-transferase</fullName>
    </alternativeName>
    <alternativeName>
        <fullName evidence="4">Leucyltransferase</fullName>
    </alternativeName>
    <alternativeName>
        <fullName evidence="4">Phenyalanyltransferase</fullName>
    </alternativeName>
</protein>
<dbReference type="GO" id="GO:0008914">
    <property type="term" value="F:leucyl-tRNA--protein transferase activity"/>
    <property type="evidence" value="ECO:0007669"/>
    <property type="project" value="UniProtKB-UniRule"/>
</dbReference>
<evidence type="ECO:0000313" key="6">
    <source>
        <dbReference type="Proteomes" id="UP000048949"/>
    </source>
</evidence>
<keyword evidence="1 4" id="KW-0963">Cytoplasm</keyword>
<dbReference type="GO" id="GO:0030163">
    <property type="term" value="P:protein catabolic process"/>
    <property type="evidence" value="ECO:0007669"/>
    <property type="project" value="UniProtKB-UniRule"/>
</dbReference>
<dbReference type="InterPro" id="IPR042203">
    <property type="entry name" value="Leu/Phe-tRNA_Trfase_C"/>
</dbReference>
<dbReference type="EC" id="2.3.2.6" evidence="4"/>
<reference evidence="5 6" key="1">
    <citation type="submission" date="2015-04" db="EMBL/GenBank/DDBJ databases">
        <authorList>
            <person name="Syromyatnikov M.Y."/>
            <person name="Popov V.N."/>
        </authorList>
    </citation>
    <scope>NUCLEOTIDE SEQUENCE [LARGE SCALE GENOMIC DNA]</scope>
    <source>
        <strain evidence="5 6">CECT 5292</strain>
    </source>
</reference>
<keyword evidence="3 4" id="KW-0012">Acyltransferase</keyword>
<dbReference type="AlphaFoldDB" id="A0A0U1NPB5"/>
<comment type="catalytic activity">
    <reaction evidence="4">
        <text>L-phenylalanyl-tRNA(Phe) + an N-terminal L-alpha-aminoacyl-[protein] = an N-terminal L-phenylalanyl-L-alpha-aminoacyl-[protein] + tRNA(Phe)</text>
        <dbReference type="Rhea" id="RHEA:43632"/>
        <dbReference type="Rhea" id="RHEA-COMP:9668"/>
        <dbReference type="Rhea" id="RHEA-COMP:9699"/>
        <dbReference type="Rhea" id="RHEA-COMP:10636"/>
        <dbReference type="Rhea" id="RHEA-COMP:10637"/>
        <dbReference type="ChEBI" id="CHEBI:78442"/>
        <dbReference type="ChEBI" id="CHEBI:78531"/>
        <dbReference type="ChEBI" id="CHEBI:78597"/>
        <dbReference type="ChEBI" id="CHEBI:83561"/>
        <dbReference type="EC" id="2.3.2.6"/>
    </reaction>
</comment>
<dbReference type="GO" id="GO:0005737">
    <property type="term" value="C:cytoplasm"/>
    <property type="evidence" value="ECO:0007669"/>
    <property type="project" value="UniProtKB-SubCell"/>
</dbReference>
<name>A0A0U1NPB5_9RHOB</name>
<evidence type="ECO:0000256" key="2">
    <source>
        <dbReference type="ARBA" id="ARBA00022679"/>
    </source>
</evidence>
<accession>A0A0U1NPB5</accession>
<dbReference type="Proteomes" id="UP000048949">
    <property type="component" value="Unassembled WGS sequence"/>
</dbReference>
<dbReference type="EMBL" id="CVQV01000023">
    <property type="protein sequence ID" value="CRK76580.1"/>
    <property type="molecule type" value="Genomic_DNA"/>
</dbReference>
<dbReference type="Gene3D" id="3.40.630.70">
    <property type="entry name" value="Leucyl/phenylalanyl-tRNA-protein transferase, C-terminal domain"/>
    <property type="match status" value="1"/>
</dbReference>
<dbReference type="HAMAP" id="MF_00688">
    <property type="entry name" value="Leu_Phe_trans"/>
    <property type="match status" value="1"/>
</dbReference>